<dbReference type="PANTHER" id="PTHR14594:SF1">
    <property type="entry name" value="CENTROSOMAL PROTEIN OF 70 KDA"/>
    <property type="match status" value="1"/>
</dbReference>
<keyword evidence="11" id="KW-1185">Reference proteome</keyword>
<keyword evidence="6 9" id="KW-0175">Coiled coil</keyword>
<evidence type="ECO:0000256" key="5">
    <source>
        <dbReference type="ARBA" id="ARBA00022803"/>
    </source>
</evidence>
<keyword evidence="7" id="KW-0206">Cytoskeleton</keyword>
<comment type="subunit">
    <text evidence="2">Directly interacts with tubulin-gamma; this interaction determines centrosomal localization.</text>
</comment>
<accession>A0A8C5FJQ1</accession>
<proteinExistence type="predicted"/>
<dbReference type="AlphaFoldDB" id="A0A8C5FJQ1"/>
<protein>
    <recommendedName>
        <fullName evidence="3">Centrosomal protein of 70 kDa</fullName>
    </recommendedName>
</protein>
<reference evidence="10" key="2">
    <citation type="submission" date="2025-09" db="UniProtKB">
        <authorList>
            <consortium name="Ensembl"/>
        </authorList>
    </citation>
    <scope>IDENTIFICATION</scope>
</reference>
<dbReference type="InterPro" id="IPR037692">
    <property type="entry name" value="CEP70"/>
</dbReference>
<dbReference type="GO" id="GO:0060271">
    <property type="term" value="P:cilium assembly"/>
    <property type="evidence" value="ECO:0007669"/>
    <property type="project" value="InterPro"/>
</dbReference>
<dbReference type="Ensembl" id="ENSGMOT00000045661.1">
    <property type="protein sequence ID" value="ENSGMOP00000041552.1"/>
    <property type="gene ID" value="ENSGMOG00000023287.1"/>
</dbReference>
<keyword evidence="5" id="KW-0802">TPR repeat</keyword>
<dbReference type="GeneTree" id="ENSGT00390000009029"/>
<keyword evidence="4" id="KW-0963">Cytoplasm</keyword>
<evidence type="ECO:0000256" key="1">
    <source>
        <dbReference type="ARBA" id="ARBA00004300"/>
    </source>
</evidence>
<evidence type="ECO:0000256" key="6">
    <source>
        <dbReference type="ARBA" id="ARBA00023054"/>
    </source>
</evidence>
<evidence type="ECO:0000256" key="2">
    <source>
        <dbReference type="ARBA" id="ARBA00011832"/>
    </source>
</evidence>
<evidence type="ECO:0000313" key="11">
    <source>
        <dbReference type="Proteomes" id="UP000694546"/>
    </source>
</evidence>
<evidence type="ECO:0000256" key="7">
    <source>
        <dbReference type="ARBA" id="ARBA00023212"/>
    </source>
</evidence>
<evidence type="ECO:0000256" key="8">
    <source>
        <dbReference type="ARBA" id="ARBA00025273"/>
    </source>
</evidence>
<dbReference type="Proteomes" id="UP000694546">
    <property type="component" value="Chromosome 5"/>
</dbReference>
<sequence length="581" mass="66470">CVYVLYLNNQQEQAEWDCVNKRLQNHGFKPVFFADPVENKNISDLVLLDKRTAAEVRVMMKTMLGDSDRRQALIQELVQSNNQLKDEAQQLMGQAGLHSRCTTEMEGLLEGVRGQVQDLEDRCLAQAVQQRDHAYRLQQDKLMAQVRTTQEQNSTALGELQRKLCFAVREEERRVARQTDAFQRIHASALAQQDTPADQRVLDVIDFYETQIAKSSQAQLEETKVQREELKAEVQRLKKELETRLFLLIHFVKLDNDDTFIPRLDDVLSMKTRFLQHLPFFSITKYKTITWIESVIRTLVLISTCQNSAIEIVYKDETVSQYEPGPLQNYNHKIAVSKYFELQLLIELEAILTGARAPVALLRQRAGLGQLEPQEFGWLRPTLEAWANQLAMLKELHVGLMRLSQRLMPWLPAGDHDDRRGGVAMETVWVEDLMLLVDTLLVDKDLSSPTRHSLQCMVGHFQKLFDVGSLRGVYPRMNDLYRRLAETANAMTHIRDLLGLDNKAPPSEVVNQVATISSSPMVQFHHLLAEGDLTSIIVKVKEHEEFFPAFRSLATQLMLTLDVDCLDGILPALTSLKLKSQ</sequence>
<evidence type="ECO:0000256" key="3">
    <source>
        <dbReference type="ARBA" id="ARBA00018408"/>
    </source>
</evidence>
<name>A0A8C5FJQ1_GADMO</name>
<evidence type="ECO:0000256" key="4">
    <source>
        <dbReference type="ARBA" id="ARBA00022490"/>
    </source>
</evidence>
<evidence type="ECO:0000256" key="9">
    <source>
        <dbReference type="SAM" id="Coils"/>
    </source>
</evidence>
<comment type="function">
    <text evidence="8">Plays a role in the organization of both preexisting and nascent microtubules in interphase cells. During mitosis, required for the organization and orientation of the mitotic spindle.</text>
</comment>
<evidence type="ECO:0000313" key="10">
    <source>
        <dbReference type="Ensembl" id="ENSGMOP00000041552.1"/>
    </source>
</evidence>
<dbReference type="GO" id="GO:0043015">
    <property type="term" value="F:gamma-tubulin binding"/>
    <property type="evidence" value="ECO:0007669"/>
    <property type="project" value="InterPro"/>
</dbReference>
<reference evidence="10" key="1">
    <citation type="submission" date="2025-08" db="UniProtKB">
        <authorList>
            <consortium name="Ensembl"/>
        </authorList>
    </citation>
    <scope>IDENTIFICATION</scope>
</reference>
<dbReference type="OMA" id="ACQQYLQ"/>
<dbReference type="PANTHER" id="PTHR14594">
    <property type="entry name" value="CENTROSOMAL PROTEIN OF 70 KDA"/>
    <property type="match status" value="1"/>
</dbReference>
<dbReference type="GO" id="GO:0005813">
    <property type="term" value="C:centrosome"/>
    <property type="evidence" value="ECO:0007669"/>
    <property type="project" value="UniProtKB-SubCell"/>
</dbReference>
<comment type="subcellular location">
    <subcellularLocation>
        <location evidence="1">Cytoplasm</location>
        <location evidence="1">Cytoskeleton</location>
        <location evidence="1">Microtubule organizing center</location>
        <location evidence="1">Centrosome</location>
    </subcellularLocation>
</comment>
<feature type="coiled-coil region" evidence="9">
    <location>
        <begin position="213"/>
        <end position="244"/>
    </location>
</feature>
<organism evidence="10 11">
    <name type="scientific">Gadus morhua</name>
    <name type="common">Atlantic cod</name>
    <dbReference type="NCBI Taxonomy" id="8049"/>
    <lineage>
        <taxon>Eukaryota</taxon>
        <taxon>Metazoa</taxon>
        <taxon>Chordata</taxon>
        <taxon>Craniata</taxon>
        <taxon>Vertebrata</taxon>
        <taxon>Euteleostomi</taxon>
        <taxon>Actinopterygii</taxon>
        <taxon>Neopterygii</taxon>
        <taxon>Teleostei</taxon>
        <taxon>Neoteleostei</taxon>
        <taxon>Acanthomorphata</taxon>
        <taxon>Zeiogadaria</taxon>
        <taxon>Gadariae</taxon>
        <taxon>Gadiformes</taxon>
        <taxon>Gadoidei</taxon>
        <taxon>Gadidae</taxon>
        <taxon>Gadus</taxon>
    </lineage>
</organism>
<dbReference type="GO" id="GO:0070507">
    <property type="term" value="P:regulation of microtubule cytoskeleton organization"/>
    <property type="evidence" value="ECO:0007669"/>
    <property type="project" value="InterPro"/>
</dbReference>